<evidence type="ECO:0000313" key="5">
    <source>
        <dbReference type="EMBL" id="KAI1723704.1"/>
    </source>
</evidence>
<accession>A0AAD4NG21</accession>
<dbReference type="SUPFAM" id="SSF52540">
    <property type="entry name" value="P-loop containing nucleoside triphosphate hydrolases"/>
    <property type="match status" value="1"/>
</dbReference>
<keyword evidence="2" id="KW-0539">Nucleus</keyword>
<dbReference type="Gene3D" id="3.40.50.300">
    <property type="entry name" value="P-loop containing nucleotide triphosphate hydrolases"/>
    <property type="match status" value="1"/>
</dbReference>
<dbReference type="Gene3D" id="1.10.8.60">
    <property type="match status" value="1"/>
</dbReference>
<comment type="caution">
    <text evidence="5">The sequence shown here is derived from an EMBL/GenBank/DDBJ whole genome shotgun (WGS) entry which is preliminary data.</text>
</comment>
<sequence>MDDAAFPELGYDDDDDNFALNGGEPDTEEIPSSNRAMNVTSRSDLISSRVEDWISNQQNKYANSKRCLNENNDWNPLDWHMNLNEEMAEKRRRLEGIENAVASATAKILEVRMRRKAASSRTSQKQDGDNAAKMDGKENDETENSTTLLLKYPPVDGRPWIGVCSANNLHRAYLAQYVKPQKNVEWSNMTMFGPSASSNHKFQALMEEVLTEKALEGIFKQNAVERNVNGLISDKRAKLSSSLQNELWIDKYAPKNFLELVTEDEKNRLALLWLKSWDEYVFHRSFKYDSLEEKDKRFLEMEMTKSPGPITQMIQMPRLKILMIQGSSGKGKSCLAEIAAKQAGYRPFIINVSEVQSLAEFRSKIEDVSGLGAIDLHFKQNIERTPSKCLNKSDLKQQPTCLIIDGMEYGAPEMAKFLVNWITKTNKKDGKKSTVLTVKRPIICTCNNVFVPALKELRPYILTLRISECNQKLLLRRLQKICSTESINIPPIELERLLSACHSDIRLCLNTLQFYYTFANASNKETKPLNALHFDKLTVKKDGRGNADISIFDSIAAVLTLDHYVDGKGMMTEVSKRCENVYNTMNHCEDMDRLYALLFQNLNEELKLSHKQRKNAALYFISADLNHQIIYSGQRFELLRYQAFIAVGLHLCLATYVSKRLSINLQAQQAYNEKLKISQQILRYVRTGAMWKEPNWLTYYDLTQSVLPALYFIIQPPIQPMNAQLYGGADLVAISNIVDVMISFGLTYTLKYEDIGANYSMEPAIDVLTCFPLTSQSAVHTYSSEIQQIDGAGNRPKIFLTNNTKKFIAHQIELAKIRGGPTTEHLDDDHNLSHPTTPKTPHLKELAERINRKPTTPLSRTPFAQKRNKTLHQGFTFRYNQGSTQAIRRNIRIDALFFK</sequence>
<feature type="region of interest" description="Disordered" evidence="4">
    <location>
        <begin position="113"/>
        <end position="145"/>
    </location>
</feature>
<dbReference type="Proteomes" id="UP001201812">
    <property type="component" value="Unassembled WGS sequence"/>
</dbReference>
<keyword evidence="6" id="KW-1185">Reference proteome</keyword>
<feature type="coiled-coil region" evidence="3">
    <location>
        <begin position="80"/>
        <end position="107"/>
    </location>
</feature>
<protein>
    <submittedName>
        <fullName evidence="5">Chromosome transmission fidelity protein 18 like protein</fullName>
    </submittedName>
</protein>
<dbReference type="EMBL" id="JAKKPZ010000003">
    <property type="protein sequence ID" value="KAI1723704.1"/>
    <property type="molecule type" value="Genomic_DNA"/>
</dbReference>
<evidence type="ECO:0000256" key="3">
    <source>
        <dbReference type="SAM" id="Coils"/>
    </source>
</evidence>
<evidence type="ECO:0000313" key="6">
    <source>
        <dbReference type="Proteomes" id="UP001201812"/>
    </source>
</evidence>
<feature type="compositionally biased region" description="Basic and acidic residues" evidence="4">
    <location>
        <begin position="124"/>
        <end position="139"/>
    </location>
</feature>
<reference evidence="5" key="1">
    <citation type="submission" date="2022-01" db="EMBL/GenBank/DDBJ databases">
        <title>Genome Sequence Resource for Two Populations of Ditylenchus destructor, the Migratory Endoparasitic Phytonematode.</title>
        <authorList>
            <person name="Zhang H."/>
            <person name="Lin R."/>
            <person name="Xie B."/>
        </authorList>
    </citation>
    <scope>NUCLEOTIDE SEQUENCE</scope>
    <source>
        <strain evidence="5">BazhouSP</strain>
    </source>
</reference>
<name>A0AAD4NG21_9BILA</name>
<proteinExistence type="predicted"/>
<dbReference type="PANTHER" id="PTHR46765:SF1">
    <property type="entry name" value="P-LOOP CONTAINING NUCLEOSIDE TRIPHOSPHATE HYDROLASES SUPERFAMILY PROTEIN"/>
    <property type="match status" value="1"/>
</dbReference>
<organism evidence="5 6">
    <name type="scientific">Ditylenchus destructor</name>
    <dbReference type="NCBI Taxonomy" id="166010"/>
    <lineage>
        <taxon>Eukaryota</taxon>
        <taxon>Metazoa</taxon>
        <taxon>Ecdysozoa</taxon>
        <taxon>Nematoda</taxon>
        <taxon>Chromadorea</taxon>
        <taxon>Rhabditida</taxon>
        <taxon>Tylenchina</taxon>
        <taxon>Tylenchomorpha</taxon>
        <taxon>Sphaerularioidea</taxon>
        <taxon>Anguinidae</taxon>
        <taxon>Anguininae</taxon>
        <taxon>Ditylenchus</taxon>
    </lineage>
</organism>
<gene>
    <name evidence="5" type="ORF">DdX_03875</name>
</gene>
<evidence type="ECO:0000256" key="2">
    <source>
        <dbReference type="ARBA" id="ARBA00023242"/>
    </source>
</evidence>
<dbReference type="InterPro" id="IPR053016">
    <property type="entry name" value="CTF18-RFC_complex"/>
</dbReference>
<evidence type="ECO:0000256" key="1">
    <source>
        <dbReference type="ARBA" id="ARBA00004123"/>
    </source>
</evidence>
<keyword evidence="3" id="KW-0175">Coiled coil</keyword>
<dbReference type="AlphaFoldDB" id="A0AAD4NG21"/>
<evidence type="ECO:0000256" key="4">
    <source>
        <dbReference type="SAM" id="MobiDB-lite"/>
    </source>
</evidence>
<dbReference type="InterPro" id="IPR027417">
    <property type="entry name" value="P-loop_NTPase"/>
</dbReference>
<dbReference type="PANTHER" id="PTHR46765">
    <property type="entry name" value="P-LOOP CONTAINING NUCLEOSIDE TRIPHOSPHATE HYDROLASES SUPERFAMILY PROTEIN"/>
    <property type="match status" value="1"/>
</dbReference>
<dbReference type="GO" id="GO:0005634">
    <property type="term" value="C:nucleus"/>
    <property type="evidence" value="ECO:0007669"/>
    <property type="project" value="UniProtKB-SubCell"/>
</dbReference>
<comment type="subcellular location">
    <subcellularLocation>
        <location evidence="1">Nucleus</location>
    </subcellularLocation>
</comment>